<protein>
    <submittedName>
        <fullName evidence="3">Caspase family protein</fullName>
    </submittedName>
</protein>
<dbReference type="Gene3D" id="3.40.50.1460">
    <property type="match status" value="1"/>
</dbReference>
<proteinExistence type="predicted"/>
<dbReference type="InterPro" id="IPR029030">
    <property type="entry name" value="Caspase-like_dom_sf"/>
</dbReference>
<evidence type="ECO:0000256" key="1">
    <source>
        <dbReference type="SAM" id="MobiDB-lite"/>
    </source>
</evidence>
<dbReference type="EMBL" id="VIFM01000006">
    <property type="protein sequence ID" value="TQF17576.1"/>
    <property type="molecule type" value="Genomic_DNA"/>
</dbReference>
<reference evidence="3 4" key="1">
    <citation type="submission" date="2019-06" db="EMBL/GenBank/DDBJ databases">
        <authorList>
            <person name="Livingstone P."/>
            <person name="Whitworth D."/>
        </authorList>
    </citation>
    <scope>NUCLEOTIDE SEQUENCE [LARGE SCALE GENOMIC DNA]</scope>
    <source>
        <strain evidence="3 4">AM401</strain>
    </source>
</reference>
<feature type="non-terminal residue" evidence="3">
    <location>
        <position position="1"/>
    </location>
</feature>
<dbReference type="Proteomes" id="UP000315369">
    <property type="component" value="Unassembled WGS sequence"/>
</dbReference>
<evidence type="ECO:0000313" key="3">
    <source>
        <dbReference type="EMBL" id="TQF17576.1"/>
    </source>
</evidence>
<feature type="region of interest" description="Disordered" evidence="1">
    <location>
        <begin position="1"/>
        <end position="22"/>
    </location>
</feature>
<dbReference type="PANTHER" id="PTHR48104:SF30">
    <property type="entry name" value="METACASPASE-1"/>
    <property type="match status" value="1"/>
</dbReference>
<keyword evidence="4" id="KW-1185">Reference proteome</keyword>
<dbReference type="InterPro" id="IPR011600">
    <property type="entry name" value="Pept_C14_caspase"/>
</dbReference>
<evidence type="ECO:0000259" key="2">
    <source>
        <dbReference type="Pfam" id="PF00656"/>
    </source>
</evidence>
<dbReference type="InterPro" id="IPR050452">
    <property type="entry name" value="Metacaspase"/>
</dbReference>
<name>A0A540X8E1_9BACT</name>
<accession>A0A540X8E1</accession>
<dbReference type="Pfam" id="PF00656">
    <property type="entry name" value="Peptidase_C14"/>
    <property type="match status" value="1"/>
</dbReference>
<gene>
    <name evidence="3" type="ORF">FJV41_02920</name>
</gene>
<comment type="caution">
    <text evidence="3">The sequence shown here is derived from an EMBL/GenBank/DDBJ whole genome shotgun (WGS) entry which is preliminary data.</text>
</comment>
<feature type="compositionally biased region" description="Pro residues" evidence="1">
    <location>
        <begin position="1"/>
        <end position="12"/>
    </location>
</feature>
<dbReference type="GO" id="GO:0006508">
    <property type="term" value="P:proteolysis"/>
    <property type="evidence" value="ECO:0007669"/>
    <property type="project" value="InterPro"/>
</dbReference>
<dbReference type="AlphaFoldDB" id="A0A540X8E1"/>
<dbReference type="GO" id="GO:0005737">
    <property type="term" value="C:cytoplasm"/>
    <property type="evidence" value="ECO:0007669"/>
    <property type="project" value="TreeGrafter"/>
</dbReference>
<dbReference type="PANTHER" id="PTHR48104">
    <property type="entry name" value="METACASPASE-4"/>
    <property type="match status" value="1"/>
</dbReference>
<dbReference type="RefSeq" id="WP_141640846.1">
    <property type="nucleotide sequence ID" value="NZ_VIFM01000006.1"/>
</dbReference>
<sequence>PKPPASPPPAPKETPTKRTSSELRAPNQIRNRKAVVAGINNYRPQINQLSSCINDANLMVSLLGTQYGFAPKDIQVRLDEAATLSNLKESLAWLFDGATQDDALVFFFSGHGYRVQIDEVWRESLVLYDDFFFDQDFSKLTQPLPEGVLTTVLDACHSGGMEKDLFIASDFARKLHQLGATRRVELAKVKAYIDPRDFGATTGEKAFLPATQAHQRSWLHRSSDERAGEIPFRGFGRPVQILPGVAVTKAYDPQVAAEPPQANCTLLTACTAEQTAAAGTQLTKNLSVFTFTLGQVLGGTPNVSYAQCLQQAAAQISSLGFQQTPELLVTPDTNWVRNRSVFLNTDFGAAPKTVVPVSLPFGLGAPTAPAVTQSNEGVKTMTYPQMPNLPGLSQLVGLPIGLTHPLMATGPQGADKGWTDVLQHLVSTAPALIGPLVNTIGGAVSAASKGYQPAADKGWSDVFQHLVSTAPALIGPLVNTIGGAVSAASKGYQPAGADKGWTDVLSSLASSAPALLGPLVNTIGGAVSAASKGYQPAVMGTAADKGWTDVLQHLVSTAPALIGPLVNTIGGAVSAASKGYQPAADKGWSDVFQHLVNTAPALIGPLVNTIGGAVSAASKGYQPAGADKGWTDVLSSLVSSAPHLIGPLVNTIGGAVSAASKGYQPAVMGTAADKGWTDVLQHLVSTAPALIGPLVSTVTGAVAAARQ</sequence>
<dbReference type="SUPFAM" id="SSF52129">
    <property type="entry name" value="Caspase-like"/>
    <property type="match status" value="1"/>
</dbReference>
<dbReference type="OrthoDB" id="9759662at2"/>
<dbReference type="GO" id="GO:0004197">
    <property type="term" value="F:cysteine-type endopeptidase activity"/>
    <property type="evidence" value="ECO:0007669"/>
    <property type="project" value="InterPro"/>
</dbReference>
<organism evidence="3 4">
    <name type="scientific">Myxococcus llanfairpwllgwyngyllgogerychwyrndrobwllllantysiliogogogochensis</name>
    <dbReference type="NCBI Taxonomy" id="2590453"/>
    <lineage>
        <taxon>Bacteria</taxon>
        <taxon>Pseudomonadati</taxon>
        <taxon>Myxococcota</taxon>
        <taxon>Myxococcia</taxon>
        <taxon>Myxococcales</taxon>
        <taxon>Cystobacterineae</taxon>
        <taxon>Myxococcaceae</taxon>
        <taxon>Myxococcus</taxon>
    </lineage>
</organism>
<evidence type="ECO:0000313" key="4">
    <source>
        <dbReference type="Proteomes" id="UP000315369"/>
    </source>
</evidence>
<feature type="domain" description="Peptidase C14 caspase" evidence="2">
    <location>
        <begin position="32"/>
        <end position="328"/>
    </location>
</feature>